<feature type="domain" description="VWFA" evidence="2">
    <location>
        <begin position="420"/>
        <end position="588"/>
    </location>
</feature>
<evidence type="ECO:0000313" key="3">
    <source>
        <dbReference type="EMBL" id="CAD5217609.1"/>
    </source>
</evidence>
<feature type="region of interest" description="Disordered" evidence="1">
    <location>
        <begin position="326"/>
        <end position="411"/>
    </location>
</feature>
<evidence type="ECO:0000256" key="1">
    <source>
        <dbReference type="SAM" id="MobiDB-lite"/>
    </source>
</evidence>
<proteinExistence type="predicted"/>
<feature type="compositionally biased region" description="Pro residues" evidence="1">
    <location>
        <begin position="135"/>
        <end position="147"/>
    </location>
</feature>
<sequence length="588" mass="62447">MTRGGEFQDSRSEASLDPSVLSSEKRFVVDKMAALKAVSAVLIGTVILGVVISQSYSNPQQDSASYDSAQPLRAQRNGYEAGPPGVQPASEYEAKGSENFLDVPKREMTESFAQFEPSHEVLSGPGASSKSVPQKSPPPTSQNPSTPPKSASTSPDEDCTVSDTVILLDSTGSLRNSFEDEKKYAEKLVEDHYAKNKNGRLGLVVYSSNRRFKLYGLDDNTDLRSVIKSAPFLNGVTFTGHALQLAYNELQKSASNVNRNLVVITDGHSFDHLDGSLASLRSLNSKPVNIYGVSVGETFSRQELLQIAGSEKNLFIGSDSAPKLSSTLFHCEPKPKPTVKPSNGQNGKIENLESLKAGKGQGAGNGNENSQNGNKNGSNGSKNSSNGPKNGSNGTKNNSNAKNTNTSTTTNASSTGCVLDVLFLIDVSGSVKKSYDEGKRFTAELVDSLATKSTNLKLGLAKFGAHGTGKVVAHIQSRSASEFKSILSQVPNQGATTYIEGAVHEVLEEVKKNSSKDKAVVVIVTDGYIAKFTNEIHDLQAFGKVIATAPKAGIALYKSELKALASAGLAFEDPQSAKQALLNLAQKC</sequence>
<dbReference type="InterPro" id="IPR002035">
    <property type="entry name" value="VWF_A"/>
</dbReference>
<gene>
    <name evidence="3" type="ORF">BOKJ2_LOCUS7173</name>
</gene>
<dbReference type="SMART" id="SM00327">
    <property type="entry name" value="VWA"/>
    <property type="match status" value="2"/>
</dbReference>
<name>A0A811KRF1_9BILA</name>
<feature type="region of interest" description="Disordered" evidence="1">
    <location>
        <begin position="119"/>
        <end position="159"/>
    </location>
</feature>
<feature type="compositionally biased region" description="Polar residues" evidence="1">
    <location>
        <begin position="58"/>
        <end position="68"/>
    </location>
</feature>
<dbReference type="PANTHER" id="PTHR24020">
    <property type="entry name" value="COLLAGEN ALPHA"/>
    <property type="match status" value="1"/>
</dbReference>
<feature type="compositionally biased region" description="Basic and acidic residues" evidence="1">
    <location>
        <begin position="1"/>
        <end position="14"/>
    </location>
</feature>
<reference evidence="3" key="1">
    <citation type="submission" date="2020-09" db="EMBL/GenBank/DDBJ databases">
        <authorList>
            <person name="Kikuchi T."/>
        </authorList>
    </citation>
    <scope>NUCLEOTIDE SEQUENCE</scope>
    <source>
        <strain evidence="3">SH1</strain>
    </source>
</reference>
<accession>A0A811KRF1</accession>
<protein>
    <recommendedName>
        <fullName evidence="2">VWFA domain-containing protein</fullName>
    </recommendedName>
</protein>
<dbReference type="EMBL" id="CAJFDH010000003">
    <property type="protein sequence ID" value="CAD5217609.1"/>
    <property type="molecule type" value="Genomic_DNA"/>
</dbReference>
<dbReference type="SUPFAM" id="SSF53300">
    <property type="entry name" value="vWA-like"/>
    <property type="match status" value="2"/>
</dbReference>
<evidence type="ECO:0000313" key="4">
    <source>
        <dbReference type="Proteomes" id="UP000614601"/>
    </source>
</evidence>
<evidence type="ECO:0000259" key="2">
    <source>
        <dbReference type="PROSITE" id="PS50234"/>
    </source>
</evidence>
<feature type="domain" description="VWFA" evidence="2">
    <location>
        <begin position="163"/>
        <end position="332"/>
    </location>
</feature>
<dbReference type="Gene3D" id="3.40.50.410">
    <property type="entry name" value="von Willebrand factor, type A domain"/>
    <property type="match status" value="2"/>
</dbReference>
<feature type="compositionally biased region" description="Low complexity" evidence="1">
    <location>
        <begin position="366"/>
        <end position="411"/>
    </location>
</feature>
<feature type="region of interest" description="Disordered" evidence="1">
    <location>
        <begin position="58"/>
        <end position="91"/>
    </location>
</feature>
<dbReference type="Proteomes" id="UP000614601">
    <property type="component" value="Unassembled WGS sequence"/>
</dbReference>
<dbReference type="InterPro" id="IPR050525">
    <property type="entry name" value="ECM_Assembly_Org"/>
</dbReference>
<organism evidence="3 4">
    <name type="scientific">Bursaphelenchus okinawaensis</name>
    <dbReference type="NCBI Taxonomy" id="465554"/>
    <lineage>
        <taxon>Eukaryota</taxon>
        <taxon>Metazoa</taxon>
        <taxon>Ecdysozoa</taxon>
        <taxon>Nematoda</taxon>
        <taxon>Chromadorea</taxon>
        <taxon>Rhabditida</taxon>
        <taxon>Tylenchina</taxon>
        <taxon>Tylenchomorpha</taxon>
        <taxon>Aphelenchoidea</taxon>
        <taxon>Aphelenchoididae</taxon>
        <taxon>Bursaphelenchus</taxon>
    </lineage>
</organism>
<dbReference type="Proteomes" id="UP000783686">
    <property type="component" value="Unassembled WGS sequence"/>
</dbReference>
<dbReference type="CDD" id="cd00198">
    <property type="entry name" value="vWFA"/>
    <property type="match status" value="1"/>
</dbReference>
<comment type="caution">
    <text evidence="3">The sequence shown here is derived from an EMBL/GenBank/DDBJ whole genome shotgun (WGS) entry which is preliminary data.</text>
</comment>
<dbReference type="OrthoDB" id="6132182at2759"/>
<dbReference type="AlphaFoldDB" id="A0A811KRF1"/>
<feature type="region of interest" description="Disordered" evidence="1">
    <location>
        <begin position="1"/>
        <end position="20"/>
    </location>
</feature>
<dbReference type="EMBL" id="CAJFCW020000003">
    <property type="protein sequence ID" value="CAG9108122.1"/>
    <property type="molecule type" value="Genomic_DNA"/>
</dbReference>
<dbReference type="InterPro" id="IPR036465">
    <property type="entry name" value="vWFA_dom_sf"/>
</dbReference>
<dbReference type="PANTHER" id="PTHR24020:SF84">
    <property type="entry name" value="VWFA DOMAIN-CONTAINING PROTEIN"/>
    <property type="match status" value="1"/>
</dbReference>
<keyword evidence="4" id="KW-1185">Reference proteome</keyword>
<dbReference type="PROSITE" id="PS50234">
    <property type="entry name" value="VWFA"/>
    <property type="match status" value="2"/>
</dbReference>
<dbReference type="Pfam" id="PF00092">
    <property type="entry name" value="VWA"/>
    <property type="match status" value="2"/>
</dbReference>